<proteinExistence type="predicted"/>
<organism evidence="1">
    <name type="scientific">Rhizophora mucronata</name>
    <name type="common">Asiatic mangrove</name>
    <dbReference type="NCBI Taxonomy" id="61149"/>
    <lineage>
        <taxon>Eukaryota</taxon>
        <taxon>Viridiplantae</taxon>
        <taxon>Streptophyta</taxon>
        <taxon>Embryophyta</taxon>
        <taxon>Tracheophyta</taxon>
        <taxon>Spermatophyta</taxon>
        <taxon>Magnoliopsida</taxon>
        <taxon>eudicotyledons</taxon>
        <taxon>Gunneridae</taxon>
        <taxon>Pentapetalae</taxon>
        <taxon>rosids</taxon>
        <taxon>fabids</taxon>
        <taxon>Malpighiales</taxon>
        <taxon>Rhizophoraceae</taxon>
        <taxon>Rhizophora</taxon>
    </lineage>
</organism>
<sequence>MEACRRLPLRWLSPLSCLSWSWRLPKQATLCSSIRLRLVLWRLAVPLIPSVRPNRSSLMSSLLSSSLLGLPLSWLTSPRTLLK</sequence>
<protein>
    <submittedName>
        <fullName evidence="1">Uncharacterized protein MANES_12G054100</fullName>
    </submittedName>
</protein>
<dbReference type="AlphaFoldDB" id="A0A2P2INR2"/>
<accession>A0A2P2INR2</accession>
<name>A0A2P2INR2_RHIMU</name>
<dbReference type="EMBL" id="GGEC01002381">
    <property type="protein sequence ID" value="MBW82864.1"/>
    <property type="molecule type" value="Transcribed_RNA"/>
</dbReference>
<reference evidence="1" key="1">
    <citation type="submission" date="2018-02" db="EMBL/GenBank/DDBJ databases">
        <title>Rhizophora mucronata_Transcriptome.</title>
        <authorList>
            <person name="Meera S.P."/>
            <person name="Sreeshan A."/>
            <person name="Augustine A."/>
        </authorList>
    </citation>
    <scope>NUCLEOTIDE SEQUENCE</scope>
    <source>
        <tissue evidence="1">Leaf</tissue>
    </source>
</reference>
<evidence type="ECO:0000313" key="1">
    <source>
        <dbReference type="EMBL" id="MBW82864.1"/>
    </source>
</evidence>